<dbReference type="GO" id="GO:0005549">
    <property type="term" value="F:odorant binding"/>
    <property type="evidence" value="ECO:0007669"/>
    <property type="project" value="InterPro"/>
</dbReference>
<dbReference type="AlphaFoldDB" id="A0A6P8X3J4"/>
<organism evidence="2 3">
    <name type="scientific">Drosophila albomicans</name>
    <name type="common">Fruit fly</name>
    <dbReference type="NCBI Taxonomy" id="7291"/>
    <lineage>
        <taxon>Eukaryota</taxon>
        <taxon>Metazoa</taxon>
        <taxon>Ecdysozoa</taxon>
        <taxon>Arthropoda</taxon>
        <taxon>Hexapoda</taxon>
        <taxon>Insecta</taxon>
        <taxon>Pterygota</taxon>
        <taxon>Neoptera</taxon>
        <taxon>Endopterygota</taxon>
        <taxon>Diptera</taxon>
        <taxon>Brachycera</taxon>
        <taxon>Muscomorpha</taxon>
        <taxon>Ephydroidea</taxon>
        <taxon>Drosophilidae</taxon>
        <taxon>Drosophila</taxon>
    </lineage>
</organism>
<gene>
    <name evidence="3" type="primary">LOC117568950</name>
</gene>
<dbReference type="CTD" id="37311"/>
<dbReference type="Pfam" id="PF01395">
    <property type="entry name" value="PBP_GOBP"/>
    <property type="match status" value="1"/>
</dbReference>
<sequence length="144" mass="16373">MTVILKSIIFIGIFAVLLGLVHSFSDDDLDMAVNQCLEDNNISREEYVALMNVTSSEEADDDLEMKYKCALHCLAVALEVVDSNGYVDVELVENHGKLTEDNYVAFTECKEENDYLEDMCEYAYKFVICLQTRIDLNAFNNETD</sequence>
<dbReference type="GeneID" id="117568950"/>
<proteinExistence type="predicted"/>
<dbReference type="InterPro" id="IPR006170">
    <property type="entry name" value="PBP/GOBP"/>
</dbReference>
<reference evidence="3" key="1">
    <citation type="submission" date="2025-08" db="UniProtKB">
        <authorList>
            <consortium name="RefSeq"/>
        </authorList>
    </citation>
    <scope>IDENTIFICATION</scope>
    <source>
        <strain evidence="3">15112-1751.03</strain>
        <tissue evidence="3">Whole Adult</tissue>
    </source>
</reference>
<protein>
    <submittedName>
        <fullName evidence="3">General odorant-binding protein 57c</fullName>
    </submittedName>
</protein>
<dbReference type="Proteomes" id="UP000515160">
    <property type="component" value="Chromosome 3"/>
</dbReference>
<feature type="chain" id="PRO_5027804377" evidence="1">
    <location>
        <begin position="24"/>
        <end position="144"/>
    </location>
</feature>
<name>A0A6P8X3J4_DROAB</name>
<dbReference type="RefSeq" id="XP_034105780.1">
    <property type="nucleotide sequence ID" value="XM_034249889.2"/>
</dbReference>
<dbReference type="CDD" id="cd23992">
    <property type="entry name" value="PBP_GOBP"/>
    <property type="match status" value="1"/>
</dbReference>
<evidence type="ECO:0000313" key="3">
    <source>
        <dbReference type="RefSeq" id="XP_034105780.1"/>
    </source>
</evidence>
<keyword evidence="2" id="KW-1185">Reference proteome</keyword>
<dbReference type="OrthoDB" id="7947612at2759"/>
<dbReference type="SMART" id="SM00708">
    <property type="entry name" value="PhBP"/>
    <property type="match status" value="1"/>
</dbReference>
<dbReference type="SUPFAM" id="SSF47565">
    <property type="entry name" value="Insect pheromone/odorant-binding proteins"/>
    <property type="match status" value="1"/>
</dbReference>
<dbReference type="InterPro" id="IPR036728">
    <property type="entry name" value="PBP_GOBP_sf"/>
</dbReference>
<evidence type="ECO:0000256" key="1">
    <source>
        <dbReference type="SAM" id="SignalP"/>
    </source>
</evidence>
<keyword evidence="1" id="KW-0732">Signal</keyword>
<accession>A0A6P8X3J4</accession>
<dbReference type="Gene3D" id="1.10.238.20">
    <property type="entry name" value="Pheromone/general odorant binding protein domain"/>
    <property type="match status" value="1"/>
</dbReference>
<evidence type="ECO:0000313" key="2">
    <source>
        <dbReference type="Proteomes" id="UP000515160"/>
    </source>
</evidence>
<feature type="signal peptide" evidence="1">
    <location>
        <begin position="1"/>
        <end position="23"/>
    </location>
</feature>